<dbReference type="Proteomes" id="UP001596104">
    <property type="component" value="Unassembled WGS sequence"/>
</dbReference>
<evidence type="ECO:0000313" key="1">
    <source>
        <dbReference type="EMBL" id="MFC5393075.1"/>
    </source>
</evidence>
<protein>
    <submittedName>
        <fullName evidence="1">Phage tail protein</fullName>
    </submittedName>
</protein>
<name>A0ABW0H8V3_9HYPH</name>
<keyword evidence="2" id="KW-1185">Reference proteome</keyword>
<sequence length="164" mass="17394">MFAWLGSIKIGSNGFTAPTSISESGKATFARHNVAEGKPVLQDMGEDLSSKKLHFFFDEAFCSPESELAKLSSAMRARRPLAYVSGGGSFSGARFIIESIDAEIKRTTLAGRTVRLESSLTLVEAPIADFAAFSAQISAGLSIGVSIRIGLNVEVRFSASARIG</sequence>
<dbReference type="InterPro" id="IPR009734">
    <property type="entry name" value="Myoviridae_GpU"/>
</dbReference>
<gene>
    <name evidence="1" type="ORF">ACFPPC_10570</name>
</gene>
<dbReference type="EMBL" id="JBHSLV010000019">
    <property type="protein sequence ID" value="MFC5393075.1"/>
    <property type="molecule type" value="Genomic_DNA"/>
</dbReference>
<accession>A0ABW0H8V3</accession>
<evidence type="ECO:0000313" key="2">
    <source>
        <dbReference type="Proteomes" id="UP001596104"/>
    </source>
</evidence>
<reference evidence="2" key="1">
    <citation type="journal article" date="2019" name="Int. J. Syst. Evol. Microbiol.">
        <title>The Global Catalogue of Microorganisms (GCM) 10K type strain sequencing project: providing services to taxonomists for standard genome sequencing and annotation.</title>
        <authorList>
            <consortium name="The Broad Institute Genomics Platform"/>
            <consortium name="The Broad Institute Genome Sequencing Center for Infectious Disease"/>
            <person name="Wu L."/>
            <person name="Ma J."/>
        </authorList>
    </citation>
    <scope>NUCLEOTIDE SEQUENCE [LARGE SCALE GENOMIC DNA]</scope>
    <source>
        <strain evidence="2">CGMCC 1.16326</strain>
    </source>
</reference>
<proteinExistence type="predicted"/>
<dbReference type="Pfam" id="PF06995">
    <property type="entry name" value="Phage_P2_GpU"/>
    <property type="match status" value="1"/>
</dbReference>
<comment type="caution">
    <text evidence="1">The sequence shown here is derived from an EMBL/GenBank/DDBJ whole genome shotgun (WGS) entry which is preliminary data.</text>
</comment>
<organism evidence="1 2">
    <name type="scientific">Bosea vestrisii</name>
    <dbReference type="NCBI Taxonomy" id="151416"/>
    <lineage>
        <taxon>Bacteria</taxon>
        <taxon>Pseudomonadati</taxon>
        <taxon>Pseudomonadota</taxon>
        <taxon>Alphaproteobacteria</taxon>
        <taxon>Hyphomicrobiales</taxon>
        <taxon>Boseaceae</taxon>
        <taxon>Bosea</taxon>
    </lineage>
</organism>
<dbReference type="RefSeq" id="WP_377007997.1">
    <property type="nucleotide sequence ID" value="NZ_JBHSLV010000019.1"/>
</dbReference>